<sequence>MALSRSFSPLRHAAFRQIWIAILVSNFGSVIQSVGAAWMMTTLTPSKQMVALVQASATLPLMMFSLIAGAIADALDKRQTMLAAQALMLLASSALALLTLFGRITPWGLLALTLVVGTGTALNTPAWQASLRMQVPMADLPAAVALNSLSFNTARSIGPALGGSLLVIAGPAANFVINAVSYMGTIFVLLRWRPQRDGGRPAAREGFWGSIWRGVCIAIGQPAIRRPLCRITLFSIFTASLWSTMPLVARDLLHGDARTFGIVVGAFGVGSILGALIVTELRQFLGPDGLFGIASLGFAAAMIGVAYQNQLALDLPFLVLAGLSWVSGMSTISVTIQMYAPQDAIGRCHSLYQMCAFGGLSAGSYVWGSVADRIGTGTAILVAGYCLLATPLLALLQPLPALPDNLDPG</sequence>
<name>A0ABV7V8H5_9SPHN</name>
<keyword evidence="3" id="KW-1003">Cell membrane</keyword>
<dbReference type="RefSeq" id="WP_191325745.1">
    <property type="nucleotide sequence ID" value="NZ_BMZP01000021.1"/>
</dbReference>
<proteinExistence type="predicted"/>
<feature type="transmembrane region" description="Helical" evidence="7">
    <location>
        <begin position="20"/>
        <end position="40"/>
    </location>
</feature>
<feature type="transmembrane region" description="Helical" evidence="7">
    <location>
        <begin position="228"/>
        <end position="248"/>
    </location>
</feature>
<comment type="caution">
    <text evidence="9">The sequence shown here is derived from an EMBL/GenBank/DDBJ whole genome shotgun (WGS) entry which is preliminary data.</text>
</comment>
<evidence type="ECO:0000259" key="8">
    <source>
        <dbReference type="PROSITE" id="PS50850"/>
    </source>
</evidence>
<reference evidence="10" key="1">
    <citation type="journal article" date="2019" name="Int. J. Syst. Evol. Microbiol.">
        <title>The Global Catalogue of Microorganisms (GCM) 10K type strain sequencing project: providing services to taxonomists for standard genome sequencing and annotation.</title>
        <authorList>
            <consortium name="The Broad Institute Genomics Platform"/>
            <consortium name="The Broad Institute Genome Sequencing Center for Infectious Disease"/>
            <person name="Wu L."/>
            <person name="Ma J."/>
        </authorList>
    </citation>
    <scope>NUCLEOTIDE SEQUENCE [LARGE SCALE GENOMIC DNA]</scope>
    <source>
        <strain evidence="10">KCTC 42224</strain>
    </source>
</reference>
<evidence type="ECO:0000256" key="3">
    <source>
        <dbReference type="ARBA" id="ARBA00022475"/>
    </source>
</evidence>
<feature type="transmembrane region" description="Helical" evidence="7">
    <location>
        <begin position="260"/>
        <end position="278"/>
    </location>
</feature>
<evidence type="ECO:0000256" key="6">
    <source>
        <dbReference type="ARBA" id="ARBA00023136"/>
    </source>
</evidence>
<keyword evidence="2" id="KW-0813">Transport</keyword>
<accession>A0ABV7V8H5</accession>
<protein>
    <submittedName>
        <fullName evidence="9">MFS transporter</fullName>
    </submittedName>
</protein>
<dbReference type="EMBL" id="JBHRYE010000051">
    <property type="protein sequence ID" value="MFC3673721.1"/>
    <property type="molecule type" value="Genomic_DNA"/>
</dbReference>
<feature type="transmembrane region" description="Helical" evidence="7">
    <location>
        <begin position="315"/>
        <end position="339"/>
    </location>
</feature>
<dbReference type="SUPFAM" id="SSF103473">
    <property type="entry name" value="MFS general substrate transporter"/>
    <property type="match status" value="1"/>
</dbReference>
<gene>
    <name evidence="9" type="ORF">ACFOOT_20055</name>
</gene>
<feature type="transmembrane region" description="Helical" evidence="7">
    <location>
        <begin position="82"/>
        <end position="101"/>
    </location>
</feature>
<feature type="transmembrane region" description="Helical" evidence="7">
    <location>
        <begin position="52"/>
        <end position="75"/>
    </location>
</feature>
<dbReference type="Pfam" id="PF05977">
    <property type="entry name" value="MFS_3"/>
    <property type="match status" value="1"/>
</dbReference>
<dbReference type="InterPro" id="IPR010290">
    <property type="entry name" value="TM_effector"/>
</dbReference>
<evidence type="ECO:0000256" key="7">
    <source>
        <dbReference type="SAM" id="Phobius"/>
    </source>
</evidence>
<keyword evidence="10" id="KW-1185">Reference proteome</keyword>
<organism evidence="9 10">
    <name type="scientific">Novosphingobium pokkalii</name>
    <dbReference type="NCBI Taxonomy" id="1770194"/>
    <lineage>
        <taxon>Bacteria</taxon>
        <taxon>Pseudomonadati</taxon>
        <taxon>Pseudomonadota</taxon>
        <taxon>Alphaproteobacteria</taxon>
        <taxon>Sphingomonadales</taxon>
        <taxon>Sphingomonadaceae</taxon>
        <taxon>Novosphingobium</taxon>
    </lineage>
</organism>
<dbReference type="PANTHER" id="PTHR23513">
    <property type="entry name" value="INTEGRAL MEMBRANE EFFLUX PROTEIN-RELATED"/>
    <property type="match status" value="1"/>
</dbReference>
<dbReference type="Gene3D" id="1.20.1250.20">
    <property type="entry name" value="MFS general substrate transporter like domains"/>
    <property type="match status" value="1"/>
</dbReference>
<evidence type="ECO:0000256" key="4">
    <source>
        <dbReference type="ARBA" id="ARBA00022692"/>
    </source>
</evidence>
<feature type="transmembrane region" description="Helical" evidence="7">
    <location>
        <begin position="107"/>
        <end position="126"/>
    </location>
</feature>
<feature type="transmembrane region" description="Helical" evidence="7">
    <location>
        <begin position="290"/>
        <end position="309"/>
    </location>
</feature>
<feature type="domain" description="Major facilitator superfamily (MFS) profile" evidence="8">
    <location>
        <begin position="14"/>
        <end position="401"/>
    </location>
</feature>
<evidence type="ECO:0000256" key="2">
    <source>
        <dbReference type="ARBA" id="ARBA00022448"/>
    </source>
</evidence>
<dbReference type="Proteomes" id="UP001595683">
    <property type="component" value="Unassembled WGS sequence"/>
</dbReference>
<feature type="transmembrane region" description="Helical" evidence="7">
    <location>
        <begin position="351"/>
        <end position="368"/>
    </location>
</feature>
<dbReference type="InterPro" id="IPR036259">
    <property type="entry name" value="MFS_trans_sf"/>
</dbReference>
<comment type="subcellular location">
    <subcellularLocation>
        <location evidence="1">Cell membrane</location>
        <topology evidence="1">Multi-pass membrane protein</topology>
    </subcellularLocation>
</comment>
<dbReference type="InterPro" id="IPR020846">
    <property type="entry name" value="MFS_dom"/>
</dbReference>
<keyword evidence="5 7" id="KW-1133">Transmembrane helix</keyword>
<evidence type="ECO:0000313" key="9">
    <source>
        <dbReference type="EMBL" id="MFC3673721.1"/>
    </source>
</evidence>
<evidence type="ECO:0000256" key="5">
    <source>
        <dbReference type="ARBA" id="ARBA00022989"/>
    </source>
</evidence>
<dbReference type="PANTHER" id="PTHR23513:SF11">
    <property type="entry name" value="STAPHYLOFERRIN A TRANSPORTER"/>
    <property type="match status" value="1"/>
</dbReference>
<feature type="transmembrane region" description="Helical" evidence="7">
    <location>
        <begin position="164"/>
        <end position="190"/>
    </location>
</feature>
<evidence type="ECO:0000256" key="1">
    <source>
        <dbReference type="ARBA" id="ARBA00004651"/>
    </source>
</evidence>
<keyword evidence="4 7" id="KW-0812">Transmembrane</keyword>
<feature type="transmembrane region" description="Helical" evidence="7">
    <location>
        <begin position="374"/>
        <end position="396"/>
    </location>
</feature>
<keyword evidence="6 7" id="KW-0472">Membrane</keyword>
<dbReference type="PROSITE" id="PS50850">
    <property type="entry name" value="MFS"/>
    <property type="match status" value="1"/>
</dbReference>
<dbReference type="CDD" id="cd06173">
    <property type="entry name" value="MFS_MefA_like"/>
    <property type="match status" value="1"/>
</dbReference>
<evidence type="ECO:0000313" key="10">
    <source>
        <dbReference type="Proteomes" id="UP001595683"/>
    </source>
</evidence>